<name>A0A2C6KM07_9APIC</name>
<dbReference type="EMBL" id="MIGC01004071">
    <property type="protein sequence ID" value="PHJ18557.1"/>
    <property type="molecule type" value="Genomic_DNA"/>
</dbReference>
<dbReference type="AlphaFoldDB" id="A0A2C6KM07"/>
<protein>
    <submittedName>
        <fullName evidence="1">Uncharacterized protein</fullName>
    </submittedName>
</protein>
<comment type="caution">
    <text evidence="1">The sequence shown here is derived from an EMBL/GenBank/DDBJ whole genome shotgun (WGS) entry which is preliminary data.</text>
</comment>
<dbReference type="VEuPathDB" id="ToxoDB:CSUI_007614"/>
<dbReference type="Proteomes" id="UP000221165">
    <property type="component" value="Unassembled WGS sequence"/>
</dbReference>
<evidence type="ECO:0000313" key="1">
    <source>
        <dbReference type="EMBL" id="PHJ18557.1"/>
    </source>
</evidence>
<dbReference type="RefSeq" id="XP_067920263.1">
    <property type="nucleotide sequence ID" value="XM_068067759.1"/>
</dbReference>
<dbReference type="GeneID" id="94430970"/>
<organism evidence="1 2">
    <name type="scientific">Cystoisospora suis</name>
    <dbReference type="NCBI Taxonomy" id="483139"/>
    <lineage>
        <taxon>Eukaryota</taxon>
        <taxon>Sar</taxon>
        <taxon>Alveolata</taxon>
        <taxon>Apicomplexa</taxon>
        <taxon>Conoidasida</taxon>
        <taxon>Coccidia</taxon>
        <taxon>Eucoccidiorida</taxon>
        <taxon>Eimeriorina</taxon>
        <taxon>Sarcocystidae</taxon>
        <taxon>Cystoisospora</taxon>
    </lineage>
</organism>
<reference evidence="1 2" key="1">
    <citation type="journal article" date="2017" name="Int. J. Parasitol.">
        <title>The genome of the protozoan parasite Cystoisospora suis and a reverse vaccinology approach to identify vaccine candidates.</title>
        <authorList>
            <person name="Palmieri N."/>
            <person name="Shrestha A."/>
            <person name="Ruttkowski B."/>
            <person name="Beck T."/>
            <person name="Vogl C."/>
            <person name="Tomley F."/>
            <person name="Blake D.P."/>
            <person name="Joachim A."/>
        </authorList>
    </citation>
    <scope>NUCLEOTIDE SEQUENCE [LARGE SCALE GENOMIC DNA]</scope>
    <source>
        <strain evidence="1 2">Wien I</strain>
    </source>
</reference>
<sequence length="43" mass="4988">MTVFLYILSSHFYTFLLQPSIAPSLSRPYLAASLDREVQKRAR</sequence>
<proteinExistence type="predicted"/>
<keyword evidence="2" id="KW-1185">Reference proteome</keyword>
<gene>
    <name evidence="1" type="ORF">CSUI_007614</name>
</gene>
<evidence type="ECO:0000313" key="2">
    <source>
        <dbReference type="Proteomes" id="UP000221165"/>
    </source>
</evidence>
<accession>A0A2C6KM07</accession>